<keyword evidence="1" id="KW-0732">Signal</keyword>
<accession>A0AA86SZZ7</accession>
<proteinExistence type="predicted"/>
<reference evidence="2" key="1">
    <citation type="submission" date="2023-10" db="EMBL/GenBank/DDBJ databases">
        <authorList>
            <person name="Domelevo Entfellner J.-B."/>
        </authorList>
    </citation>
    <scope>NUCLEOTIDE SEQUENCE</scope>
</reference>
<name>A0AA86SZZ7_9FABA</name>
<feature type="signal peptide" evidence="1">
    <location>
        <begin position="1"/>
        <end position="25"/>
    </location>
</feature>
<protein>
    <recommendedName>
        <fullName evidence="4">Secreted protein</fullName>
    </recommendedName>
</protein>
<keyword evidence="3" id="KW-1185">Reference proteome</keyword>
<dbReference type="Gramene" id="rna-AYBTSS11_LOCUS26158">
    <property type="protein sequence ID" value="CAJ1974089.1"/>
    <property type="gene ID" value="gene-AYBTSS11_LOCUS26158"/>
</dbReference>
<feature type="chain" id="PRO_5041684258" description="Secreted protein" evidence="1">
    <location>
        <begin position="26"/>
        <end position="74"/>
    </location>
</feature>
<dbReference type="Proteomes" id="UP001189624">
    <property type="component" value="Chromosome 9"/>
</dbReference>
<sequence length="74" mass="8183">MPYSFSVTSLLDLCLPLTLIGQLLSEKINASSSEDGLNFYDSGHRFEHSQLLLVLLHSLPFAPRPLQSRALQVG</sequence>
<organism evidence="2 3">
    <name type="scientific">Sphenostylis stenocarpa</name>
    <dbReference type="NCBI Taxonomy" id="92480"/>
    <lineage>
        <taxon>Eukaryota</taxon>
        <taxon>Viridiplantae</taxon>
        <taxon>Streptophyta</taxon>
        <taxon>Embryophyta</taxon>
        <taxon>Tracheophyta</taxon>
        <taxon>Spermatophyta</taxon>
        <taxon>Magnoliopsida</taxon>
        <taxon>eudicotyledons</taxon>
        <taxon>Gunneridae</taxon>
        <taxon>Pentapetalae</taxon>
        <taxon>rosids</taxon>
        <taxon>fabids</taxon>
        <taxon>Fabales</taxon>
        <taxon>Fabaceae</taxon>
        <taxon>Papilionoideae</taxon>
        <taxon>50 kb inversion clade</taxon>
        <taxon>NPAAA clade</taxon>
        <taxon>indigoferoid/millettioid clade</taxon>
        <taxon>Phaseoleae</taxon>
        <taxon>Sphenostylis</taxon>
    </lineage>
</organism>
<dbReference type="AlphaFoldDB" id="A0AA86SZZ7"/>
<evidence type="ECO:0000313" key="3">
    <source>
        <dbReference type="Proteomes" id="UP001189624"/>
    </source>
</evidence>
<evidence type="ECO:0000256" key="1">
    <source>
        <dbReference type="SAM" id="SignalP"/>
    </source>
</evidence>
<evidence type="ECO:0008006" key="4">
    <source>
        <dbReference type="Google" id="ProtNLM"/>
    </source>
</evidence>
<gene>
    <name evidence="2" type="ORF">AYBTSS11_LOCUS26158</name>
</gene>
<dbReference type="EMBL" id="OY731406">
    <property type="protein sequence ID" value="CAJ1974089.1"/>
    <property type="molecule type" value="Genomic_DNA"/>
</dbReference>
<evidence type="ECO:0000313" key="2">
    <source>
        <dbReference type="EMBL" id="CAJ1974089.1"/>
    </source>
</evidence>